<evidence type="ECO:0000256" key="1">
    <source>
        <dbReference type="ARBA" id="ARBA00009865"/>
    </source>
</evidence>
<accession>A0ABW0LYW8</accession>
<comment type="similarity">
    <text evidence="1">Belongs to the glycosyl hydrolase 43 family.</text>
</comment>
<comment type="caution">
    <text evidence="4">The sequence shown here is derived from an EMBL/GenBank/DDBJ whole genome shotgun (WGS) entry which is preliminary data.</text>
</comment>
<keyword evidence="2" id="KW-0378">Hydrolase</keyword>
<dbReference type="Pfam" id="PF04616">
    <property type="entry name" value="Glyco_hydro_43"/>
    <property type="match status" value="1"/>
</dbReference>
<sequence>MFASFKAEGHPRVTGVLVADRPEGPFVPWCKALTPIGWECLDGTLFIDKDLQPWIIFCREWLEVVDGEMYALRLRNDFKEIIGNRFGSFVHPKLHGRLVLAKWATSMLPMAPSCIRCQTESLLCYGQRWENMAILWDWPARLQVPLKALGFKTRSLCLPEMVAIACCFERSRES</sequence>
<gene>
    <name evidence="4" type="ORF">ACFPPD_19765</name>
</gene>
<dbReference type="EMBL" id="JBHSMH010000082">
    <property type="protein sequence ID" value="MFC5470928.1"/>
    <property type="molecule type" value="Genomic_DNA"/>
</dbReference>
<proteinExistence type="inferred from homology"/>
<name>A0ABW0LYW8_9BACL</name>
<evidence type="ECO:0000256" key="3">
    <source>
        <dbReference type="ARBA" id="ARBA00023295"/>
    </source>
</evidence>
<dbReference type="InterPro" id="IPR006710">
    <property type="entry name" value="Glyco_hydro_43"/>
</dbReference>
<reference evidence="5" key="1">
    <citation type="journal article" date="2019" name="Int. J. Syst. Evol. Microbiol.">
        <title>The Global Catalogue of Microorganisms (GCM) 10K type strain sequencing project: providing services to taxonomists for standard genome sequencing and annotation.</title>
        <authorList>
            <consortium name="The Broad Institute Genomics Platform"/>
            <consortium name="The Broad Institute Genome Sequencing Center for Infectious Disease"/>
            <person name="Wu L."/>
            <person name="Ma J."/>
        </authorList>
    </citation>
    <scope>NUCLEOTIDE SEQUENCE [LARGE SCALE GENOMIC DNA]</scope>
    <source>
        <strain evidence="5">CCUG 57113</strain>
    </source>
</reference>
<keyword evidence="5" id="KW-1185">Reference proteome</keyword>
<dbReference type="Proteomes" id="UP001596105">
    <property type="component" value="Unassembled WGS sequence"/>
</dbReference>
<dbReference type="RefSeq" id="WP_209748224.1">
    <property type="nucleotide sequence ID" value="NZ_JBHSMH010000082.1"/>
</dbReference>
<evidence type="ECO:0000313" key="4">
    <source>
        <dbReference type="EMBL" id="MFC5470928.1"/>
    </source>
</evidence>
<dbReference type="SUPFAM" id="SSF75005">
    <property type="entry name" value="Arabinanase/levansucrase/invertase"/>
    <property type="match status" value="1"/>
</dbReference>
<organism evidence="4 5">
    <name type="scientific">Cohnella suwonensis</name>
    <dbReference type="NCBI Taxonomy" id="696072"/>
    <lineage>
        <taxon>Bacteria</taxon>
        <taxon>Bacillati</taxon>
        <taxon>Bacillota</taxon>
        <taxon>Bacilli</taxon>
        <taxon>Bacillales</taxon>
        <taxon>Paenibacillaceae</taxon>
        <taxon>Cohnella</taxon>
    </lineage>
</organism>
<dbReference type="InterPro" id="IPR023296">
    <property type="entry name" value="Glyco_hydro_beta-prop_sf"/>
</dbReference>
<dbReference type="Gene3D" id="2.115.10.20">
    <property type="entry name" value="Glycosyl hydrolase domain, family 43"/>
    <property type="match status" value="1"/>
</dbReference>
<evidence type="ECO:0000313" key="5">
    <source>
        <dbReference type="Proteomes" id="UP001596105"/>
    </source>
</evidence>
<protein>
    <submittedName>
        <fullName evidence="4">Family 43 glycosylhydrolase</fullName>
    </submittedName>
</protein>
<evidence type="ECO:0000256" key="2">
    <source>
        <dbReference type="ARBA" id="ARBA00022801"/>
    </source>
</evidence>
<keyword evidence="3" id="KW-0326">Glycosidase</keyword>